<evidence type="ECO:0000259" key="8">
    <source>
        <dbReference type="PROSITE" id="PS52029"/>
    </source>
</evidence>
<dbReference type="CDD" id="cd16913">
    <property type="entry name" value="YkuD_like"/>
    <property type="match status" value="1"/>
</dbReference>
<evidence type="ECO:0000256" key="5">
    <source>
        <dbReference type="ARBA" id="ARBA00023316"/>
    </source>
</evidence>
<accession>A0A926EMR8</accession>
<dbReference type="GO" id="GO:0008360">
    <property type="term" value="P:regulation of cell shape"/>
    <property type="evidence" value="ECO:0007669"/>
    <property type="project" value="UniProtKB-UniRule"/>
</dbReference>
<comment type="caution">
    <text evidence="9">The sequence shown here is derived from an EMBL/GenBank/DDBJ whole genome shotgun (WGS) entry which is preliminary data.</text>
</comment>
<sequence length="406" mass="46008">MKKLLTILFLFCLIAVPITATEPTSSHYLGQLEASNITLDFNDIHIETYDVLGSKYVPLFRLREIGLNVHYDSQTGIIKVTSNEFPTTQATLSDVPLIHQYYSLYEHDIWINNFKTHGIDSQDNVLIPIGALRELYHIEINGTSYKMIPKEPLHISATLDQITNDLPTPVSLSVVDLYWDNGFTYQPSHYDLKPLETITRPANTLHASKKYLSTVITKAEGYELNYTNENMFGQINTRLFERYSLAQNTDYLASLGDPIDIGTLIWAEDTINQSGLSSKTPYLIWTNTARQRTYIFEGSKGNWKLIKHFLCSTGKSHSPTPKGTFELTYKVPYFGVEKGYRCKNAFGFIGTTYLYHSVMFDKSGTYLLKGKGELGTPASAGCIRLSVENSEWLYNNMISGTRVFID</sequence>
<dbReference type="GO" id="GO:0018104">
    <property type="term" value="P:peptidoglycan-protein cross-linking"/>
    <property type="evidence" value="ECO:0007669"/>
    <property type="project" value="TreeGrafter"/>
</dbReference>
<dbReference type="GO" id="GO:0016740">
    <property type="term" value="F:transferase activity"/>
    <property type="evidence" value="ECO:0007669"/>
    <property type="project" value="UniProtKB-KW"/>
</dbReference>
<dbReference type="GO" id="GO:0071555">
    <property type="term" value="P:cell wall organization"/>
    <property type="evidence" value="ECO:0007669"/>
    <property type="project" value="UniProtKB-UniRule"/>
</dbReference>
<comment type="pathway">
    <text evidence="1 6">Cell wall biogenesis; peptidoglycan biosynthesis.</text>
</comment>
<dbReference type="Gene3D" id="2.40.440.10">
    <property type="entry name" value="L,D-transpeptidase catalytic domain-like"/>
    <property type="match status" value="1"/>
</dbReference>
<dbReference type="AlphaFoldDB" id="A0A926EMR8"/>
<keyword evidence="7" id="KW-0732">Signal</keyword>
<dbReference type="Proteomes" id="UP000655830">
    <property type="component" value="Unassembled WGS sequence"/>
</dbReference>
<dbReference type="EMBL" id="JACRSY010000045">
    <property type="protein sequence ID" value="MBC8581310.1"/>
    <property type="molecule type" value="Genomic_DNA"/>
</dbReference>
<reference evidence="9" key="1">
    <citation type="submission" date="2020-08" db="EMBL/GenBank/DDBJ databases">
        <title>Genome public.</title>
        <authorList>
            <person name="Liu C."/>
            <person name="Sun Q."/>
        </authorList>
    </citation>
    <scope>NUCLEOTIDE SEQUENCE</scope>
    <source>
        <strain evidence="9">NSJ-12</strain>
    </source>
</reference>
<dbReference type="SUPFAM" id="SSF141523">
    <property type="entry name" value="L,D-transpeptidase catalytic domain-like"/>
    <property type="match status" value="1"/>
</dbReference>
<proteinExistence type="predicted"/>
<feature type="active site" description="Nucleophile" evidence="6">
    <location>
        <position position="382"/>
    </location>
</feature>
<dbReference type="PANTHER" id="PTHR30582">
    <property type="entry name" value="L,D-TRANSPEPTIDASE"/>
    <property type="match status" value="1"/>
</dbReference>
<feature type="chain" id="PRO_5037183950" evidence="7">
    <location>
        <begin position="21"/>
        <end position="406"/>
    </location>
</feature>
<dbReference type="InterPro" id="IPR005490">
    <property type="entry name" value="LD_TPept_cat_dom"/>
</dbReference>
<feature type="signal peptide" evidence="7">
    <location>
        <begin position="1"/>
        <end position="20"/>
    </location>
</feature>
<evidence type="ECO:0000256" key="1">
    <source>
        <dbReference type="ARBA" id="ARBA00004752"/>
    </source>
</evidence>
<evidence type="ECO:0000313" key="9">
    <source>
        <dbReference type="EMBL" id="MBC8581310.1"/>
    </source>
</evidence>
<dbReference type="GO" id="GO:0071972">
    <property type="term" value="F:peptidoglycan L,D-transpeptidase activity"/>
    <property type="evidence" value="ECO:0007669"/>
    <property type="project" value="TreeGrafter"/>
</dbReference>
<organism evidence="9 10">
    <name type="scientific">Zhenhengia yiwuensis</name>
    <dbReference type="NCBI Taxonomy" id="2763666"/>
    <lineage>
        <taxon>Bacteria</taxon>
        <taxon>Bacillati</taxon>
        <taxon>Bacillota</taxon>
        <taxon>Clostridia</taxon>
        <taxon>Lachnospirales</taxon>
        <taxon>Lachnospiraceae</taxon>
        <taxon>Zhenhengia</taxon>
    </lineage>
</organism>
<dbReference type="Pfam" id="PF03734">
    <property type="entry name" value="YkuD"/>
    <property type="match status" value="1"/>
</dbReference>
<dbReference type="InterPro" id="IPR050979">
    <property type="entry name" value="LD-transpeptidase"/>
</dbReference>
<feature type="active site" description="Proton donor/acceptor" evidence="6">
    <location>
        <position position="356"/>
    </location>
</feature>
<protein>
    <submittedName>
        <fullName evidence="9">L,D-transpeptidase</fullName>
    </submittedName>
</protein>
<evidence type="ECO:0000256" key="4">
    <source>
        <dbReference type="ARBA" id="ARBA00022984"/>
    </source>
</evidence>
<evidence type="ECO:0000256" key="7">
    <source>
        <dbReference type="SAM" id="SignalP"/>
    </source>
</evidence>
<evidence type="ECO:0000256" key="2">
    <source>
        <dbReference type="ARBA" id="ARBA00022679"/>
    </source>
</evidence>
<dbReference type="PROSITE" id="PS52029">
    <property type="entry name" value="LD_TPASE"/>
    <property type="match status" value="1"/>
</dbReference>
<keyword evidence="2" id="KW-0808">Transferase</keyword>
<keyword evidence="4 6" id="KW-0573">Peptidoglycan synthesis</keyword>
<feature type="domain" description="L,D-TPase catalytic" evidence="8">
    <location>
        <begin position="282"/>
        <end position="406"/>
    </location>
</feature>
<evidence type="ECO:0000256" key="3">
    <source>
        <dbReference type="ARBA" id="ARBA00022960"/>
    </source>
</evidence>
<evidence type="ECO:0000313" key="10">
    <source>
        <dbReference type="Proteomes" id="UP000655830"/>
    </source>
</evidence>
<keyword evidence="3 6" id="KW-0133">Cell shape</keyword>
<gene>
    <name evidence="9" type="ORF">H8718_17575</name>
</gene>
<keyword evidence="5 6" id="KW-0961">Cell wall biogenesis/degradation</keyword>
<keyword evidence="10" id="KW-1185">Reference proteome</keyword>
<evidence type="ECO:0000256" key="6">
    <source>
        <dbReference type="PROSITE-ProRule" id="PRU01373"/>
    </source>
</evidence>
<dbReference type="InterPro" id="IPR038063">
    <property type="entry name" value="Transpep_catalytic_dom"/>
</dbReference>
<dbReference type="GO" id="GO:0005576">
    <property type="term" value="C:extracellular region"/>
    <property type="evidence" value="ECO:0007669"/>
    <property type="project" value="TreeGrafter"/>
</dbReference>
<dbReference type="PANTHER" id="PTHR30582:SF2">
    <property type="entry name" value="L,D-TRANSPEPTIDASE YCIB-RELATED"/>
    <property type="match status" value="1"/>
</dbReference>
<dbReference type="RefSeq" id="WP_249334159.1">
    <property type="nucleotide sequence ID" value="NZ_JACRSY010000045.1"/>
</dbReference>
<name>A0A926EMR8_9FIRM</name>